<dbReference type="InterPro" id="IPR016024">
    <property type="entry name" value="ARM-type_fold"/>
</dbReference>
<feature type="compositionally biased region" description="Acidic residues" evidence="1">
    <location>
        <begin position="2009"/>
        <end position="2033"/>
    </location>
</feature>
<dbReference type="Proteomes" id="UP000008141">
    <property type="component" value="Unassembled WGS sequence"/>
</dbReference>
<protein>
    <submittedName>
        <fullName evidence="2">Uncharacterized protein</fullName>
    </submittedName>
</protein>
<dbReference type="GO" id="GO:0005975">
    <property type="term" value="P:carbohydrate metabolic process"/>
    <property type="evidence" value="ECO:0007669"/>
    <property type="project" value="InterPro"/>
</dbReference>
<feature type="compositionally biased region" description="Low complexity" evidence="1">
    <location>
        <begin position="1982"/>
        <end position="2008"/>
    </location>
</feature>
<gene>
    <name evidence="2" type="ORF">CHLNCDRAFT_138028</name>
</gene>
<dbReference type="SUPFAM" id="SSF48371">
    <property type="entry name" value="ARM repeat"/>
    <property type="match status" value="1"/>
</dbReference>
<keyword evidence="3" id="KW-1185">Reference proteome</keyword>
<dbReference type="PANTHER" id="PTHR46975">
    <property type="entry name" value="PROTEIN SWEETIE"/>
    <property type="match status" value="1"/>
</dbReference>
<dbReference type="RefSeq" id="XP_005851556.1">
    <property type="nucleotide sequence ID" value="XM_005851494.1"/>
</dbReference>
<feature type="region of interest" description="Disordered" evidence="1">
    <location>
        <begin position="1962"/>
        <end position="2109"/>
    </location>
</feature>
<dbReference type="OrthoDB" id="512736at2759"/>
<feature type="compositionally biased region" description="Low complexity" evidence="1">
    <location>
        <begin position="2049"/>
        <end position="2059"/>
    </location>
</feature>
<dbReference type="Pfam" id="PF20210">
    <property type="entry name" value="Laa1_Sip1_HTR5"/>
    <property type="match status" value="1"/>
</dbReference>
<dbReference type="STRING" id="554065.E1Z535"/>
<dbReference type="GeneID" id="17358558"/>
<name>E1Z535_CHLVA</name>
<dbReference type="PANTHER" id="PTHR46975:SF2">
    <property type="entry name" value="PROTEIN SWEETIE"/>
    <property type="match status" value="1"/>
</dbReference>
<dbReference type="InParanoid" id="E1Z535"/>
<dbReference type="InterPro" id="IPR046837">
    <property type="entry name" value="Laa1/Sip1/HEATR5-like_HEAT"/>
</dbReference>
<organism evidence="3">
    <name type="scientific">Chlorella variabilis</name>
    <name type="common">Green alga</name>
    <dbReference type="NCBI Taxonomy" id="554065"/>
    <lineage>
        <taxon>Eukaryota</taxon>
        <taxon>Viridiplantae</taxon>
        <taxon>Chlorophyta</taxon>
        <taxon>core chlorophytes</taxon>
        <taxon>Trebouxiophyceae</taxon>
        <taxon>Chlorellales</taxon>
        <taxon>Chlorellaceae</taxon>
        <taxon>Chlorella clade</taxon>
        <taxon>Chlorella</taxon>
    </lineage>
</organism>
<dbReference type="OMA" id="QACALYV"/>
<evidence type="ECO:0000313" key="3">
    <source>
        <dbReference type="Proteomes" id="UP000008141"/>
    </source>
</evidence>
<dbReference type="EMBL" id="GL433836">
    <property type="protein sequence ID" value="EFN59454.1"/>
    <property type="molecule type" value="Genomic_DNA"/>
</dbReference>
<feature type="region of interest" description="Disordered" evidence="1">
    <location>
        <begin position="495"/>
        <end position="516"/>
    </location>
</feature>
<accession>E1Z535</accession>
<dbReference type="InterPro" id="IPR044218">
    <property type="entry name" value="SWEETIE"/>
</dbReference>
<proteinExistence type="predicted"/>
<sequence length="2394" mass="238583">MAALIHAPSGGSLAYTFVDEEVLLGFPIWVAELELLVGNARGRTKPDQVQCFQLLQKLVVTLDRSSRPEVKEFQRRCEEAVVDILLKGAPPPVRRLICQVLAKLYLLGDQLPLYSRVSSLQLFLGTREAFSKDMSEDIRLGALESMAALYYAQGRFLSIGVQETAAVAAKYCAARHLGERTLRAALTLLAAAVEGVGGGHRHAQAVQQDVFRAVERLLGSRDASQETKLACAGVLRALGACGGAFLWASSLAGFEAVKALCLAGVEDASPVVRAAFAQALGAIAVASTSDAAADSARALDKWPKYAAAQRKALAEVPTACLTTPFVEAASCSNRASCTALAQAWAFVDVALRVLEMLGAACLAAGSYQEGCIACVLYVLRVGVIEQLGEGGQRLLLDRLAAVLGAPLGQYTPVGVVTLEAMALLLEVLGEVSAEKRGELEPAVGAKVAGPHACLRLQAAGAVAALVVAEPSSAARLLGACLTNLEASLGKLVAATASGPPDRSRPAVPSTPRGVGSARLKPDMDAVHGWALTGGALVAASRRLPLGIPAALTAAVVRCATRLVTQPQAQQGVVSCLEREAGYILLGSLCAALPGQVLDGGAAGGGGGAAAAAAEAVLALFEPALGAEAATELDRRYCSNVANLDHVVAAELWWRTAALQALAACVQGPLAAVAAGGGGSSGTALYKRAAALLKPTLDVLTAHSALQEPARGKGGPSGMFAGAAALLQLRLLEAYAALPSPTAFAGEQEALTKLSAATGSAGQMLHSALRRWLDSGDAMLGPWQQGRDPLERALYGFEGVAGGPHIQPWQAGSRRGIGYAMEAEEAAAAAGGTAGGAPAPSPYPQPQALGAALLEAQLGLLGRITARVAAVNQAAILDALIAMVQGGPQRKKDKEPAKRQAAAMAAAAAALAGAGALGSSGRGAAAASAAAELAPRVRQLADEVLEESRGSVALQRAAADLYAAAAQLGGDAAAAQLVRGLCKDMAGTASLSRRAALALAVGGVARAVGGLSLQPVLAVATETLVAVARATDQSISVWILHAMLLLANAAGLAFVPHLKHLLNLAEASLLSEAAYSLPGLLPAVGRLANASVALLGPDYNFGSRPYLVCKSIINDMRALEAAGGGGGGEAGSWGVPQSTDDAVSAALETVLYAQMLVLFAPQAVPAKSHLPVLVSNLLSRQPRLRKAAADTLRHLAERDAGAVLAERVEAALFAALDGETDPGIASQIKATLSTLLAAGAATEPARWLTLCAEVVMAAAPGSTAAAEEEAAAAAEQAAVDSDDEEGVVARAPPPPPPSAAAAGPAAAAAAPGAKGPALSPRLRTRLFAAQLVLRIPGLVRGGDRRHTDLAAAAAAAKAGQGGEWLVLRLQQLVDLAFRMASGQLEALRPAGVALMCAVLECWGEAEDPVVEGGRLLELYQAQIVSTLRASLAEGAAPSLAAEGASLAASFLDKGLDGGDAAVLQRMMGLLVAPLALWGGGEQEALYAEWVGVRARVALLEAHAHCTVLAAAAEAGGATARVVRQAQSPHLQLLLDSWMGLLQDYVAVCTQPAEVYAGYRLRLCQPAPAAAASAPPGETPAAAEAAPDGSEAAEASAAAAAAAAGPTPAAVLDAVRPALLRAWPSALDAASTVVAERLLPEAGATSSAAAQERHAVLLDVCQMALGQAAEAAVLAAVGDKDELAQALAGDGLPVLGTALGALRRLTAPHFASAGWLAGDVAAELAALLRQLAQAVLLPLAAVGRLAAPGQAAALAEAAAAVLQQLPGGSSLRAGEVVAAAQACLQLAASDGGGGGAAVATSALAAVMQQLRAAGPPEAFVPCLSQALELGAELAGSSQHQEQLATAAAFLADAADAATSWQQQQQQAGSGGSGDSGGGGSDGGEGLPPVDAVLAGVVQALAQRARQFGRANGAGSAKGQQLEAVLGGLLSLGGALGPAAHVGSGSGSGSVLSVAVPSGAAQPAAAAAASEGIDDDEWGDDPFAEAEPAPAAAAGPGADMEAGEAAAGEEAAAAEEEAAPAAEEDQDEEDWGDDPFGDSSAAVEEKEEAEAVAEGAPQETAAPPLPEPEAGEAAAADPQASLAEAPAAGDADGTVEEDQMEEAGAEPGAAAVAPEAVVGEAEPAADSEDEWGDDPFVASSAAEEAPAAAAAPSPAAPVSSEGGSEALAGLSLTDGGGSGGAAAATSPAVAAARQLVLDVLAELAGCGDTALQLHTMAALRAFFQRQQAAAGASQLAWALQCAAAALPGALGRVRGLMMGGGGGRLGEADVQFVAEALKAALLAANLAAGSEAAQASLLRLLVPVLVEVAAPEAPPTPLLVDMAVKLLTHLASSPAAAAFRAAAAELPAAAKQRLAAALAAAAAGAAAAQQQAAVAAQPASAPMQRATVKLNFAAFKK</sequence>
<feature type="region of interest" description="Disordered" evidence="1">
    <location>
        <begin position="2138"/>
        <end position="2168"/>
    </location>
</feature>
<evidence type="ECO:0000313" key="2">
    <source>
        <dbReference type="EMBL" id="EFN59454.1"/>
    </source>
</evidence>
<feature type="region of interest" description="Disordered" evidence="1">
    <location>
        <begin position="1268"/>
        <end position="1315"/>
    </location>
</feature>
<feature type="compositionally biased region" description="Acidic residues" evidence="1">
    <location>
        <begin position="1969"/>
        <end position="1981"/>
    </location>
</feature>
<feature type="compositionally biased region" description="Low complexity" evidence="1">
    <location>
        <begin position="2068"/>
        <end position="2077"/>
    </location>
</feature>
<dbReference type="FunCoup" id="E1Z535">
    <property type="interactions" value="1576"/>
</dbReference>
<reference evidence="2 3" key="1">
    <citation type="journal article" date="2010" name="Plant Cell">
        <title>The Chlorella variabilis NC64A genome reveals adaptation to photosymbiosis, coevolution with viruses, and cryptic sex.</title>
        <authorList>
            <person name="Blanc G."/>
            <person name="Duncan G."/>
            <person name="Agarkova I."/>
            <person name="Borodovsky M."/>
            <person name="Gurnon J."/>
            <person name="Kuo A."/>
            <person name="Lindquist E."/>
            <person name="Lucas S."/>
            <person name="Pangilinan J."/>
            <person name="Polle J."/>
            <person name="Salamov A."/>
            <person name="Terry A."/>
            <person name="Yamada T."/>
            <person name="Dunigan D.D."/>
            <person name="Grigoriev I.V."/>
            <person name="Claverie J.M."/>
            <person name="Van Etten J.L."/>
        </authorList>
    </citation>
    <scope>NUCLEOTIDE SEQUENCE [LARGE SCALE GENOMIC DNA]</scope>
    <source>
        <strain evidence="2 3">NC64A</strain>
    </source>
</reference>
<feature type="compositionally biased region" description="Gly residues" evidence="1">
    <location>
        <begin position="1866"/>
        <end position="1883"/>
    </location>
</feature>
<feature type="compositionally biased region" description="Low complexity" evidence="1">
    <location>
        <begin position="1298"/>
        <end position="1315"/>
    </location>
</feature>
<feature type="region of interest" description="Disordered" evidence="1">
    <location>
        <begin position="1858"/>
        <end position="1886"/>
    </location>
</feature>
<feature type="region of interest" description="Disordered" evidence="1">
    <location>
        <begin position="1568"/>
        <end position="1588"/>
    </location>
</feature>
<evidence type="ECO:0000256" key="1">
    <source>
        <dbReference type="SAM" id="MobiDB-lite"/>
    </source>
</evidence>
<dbReference type="KEGG" id="cvr:CHLNCDRAFT_138028"/>
<dbReference type="eggNOG" id="KOG1822">
    <property type="taxonomic scope" value="Eukaryota"/>
</dbReference>
<feature type="compositionally biased region" description="Acidic residues" evidence="1">
    <location>
        <begin position="2090"/>
        <end position="2101"/>
    </location>
</feature>
<feature type="compositionally biased region" description="Low complexity" evidence="1">
    <location>
        <begin position="1268"/>
        <end position="1277"/>
    </location>
</feature>